<dbReference type="SUPFAM" id="SSF117396">
    <property type="entry name" value="TM1631-like"/>
    <property type="match status" value="1"/>
</dbReference>
<dbReference type="EMBL" id="JAEPBG010000012">
    <property type="protein sequence ID" value="MBK4737523.1"/>
    <property type="molecule type" value="Genomic_DNA"/>
</dbReference>
<feature type="compositionally biased region" description="Gly residues" evidence="1">
    <location>
        <begin position="259"/>
        <end position="274"/>
    </location>
</feature>
<dbReference type="PANTHER" id="PTHR30348:SF14">
    <property type="entry name" value="BLR8050 PROTEIN"/>
    <property type="match status" value="1"/>
</dbReference>
<evidence type="ECO:0000313" key="2">
    <source>
        <dbReference type="EMBL" id="MBK4737523.1"/>
    </source>
</evidence>
<dbReference type="PANTHER" id="PTHR30348">
    <property type="entry name" value="UNCHARACTERIZED PROTEIN YECE"/>
    <property type="match status" value="1"/>
</dbReference>
<dbReference type="RefSeq" id="WP_200595876.1">
    <property type="nucleotide sequence ID" value="NZ_JAEPBG010000012.1"/>
</dbReference>
<protein>
    <submittedName>
        <fullName evidence="2">DUF72 domain-containing protein</fullName>
    </submittedName>
</protein>
<dbReference type="Gene3D" id="3.20.20.410">
    <property type="entry name" value="Protein of unknown function UPF0759"/>
    <property type="match status" value="1"/>
</dbReference>
<organism evidence="2 3">
    <name type="scientific">Noviherbaspirillum pedocola</name>
    <dbReference type="NCBI Taxonomy" id="2801341"/>
    <lineage>
        <taxon>Bacteria</taxon>
        <taxon>Pseudomonadati</taxon>
        <taxon>Pseudomonadota</taxon>
        <taxon>Betaproteobacteria</taxon>
        <taxon>Burkholderiales</taxon>
        <taxon>Oxalobacteraceae</taxon>
        <taxon>Noviherbaspirillum</taxon>
    </lineage>
</organism>
<dbReference type="InterPro" id="IPR002763">
    <property type="entry name" value="DUF72"/>
</dbReference>
<reference evidence="2" key="1">
    <citation type="submission" date="2021-01" db="EMBL/GenBank/DDBJ databases">
        <title>Genome sequence of strain Noviherbaspirillum sp. DKR-6.</title>
        <authorList>
            <person name="Chaudhary D.K."/>
        </authorList>
    </citation>
    <scope>NUCLEOTIDE SEQUENCE</scope>
    <source>
        <strain evidence="2">DKR-6</strain>
    </source>
</reference>
<accession>A0A934SXU7</accession>
<dbReference type="AlphaFoldDB" id="A0A934SXU7"/>
<comment type="caution">
    <text evidence="2">The sequence shown here is derived from an EMBL/GenBank/DDBJ whole genome shotgun (WGS) entry which is preliminary data.</text>
</comment>
<sequence length="282" mass="30979">MMDHSSAANLEPIRIGMAGWSLPTTLQPRFPGAGTHLQRYAAVLPAVEINSSFYRPHLPATYARWRDSVPADFRFSVKLPREITHFRRLKDIEAPLESFLNEVLHLGDRLGCVLVQMPPSLVFDPDAAANLFGRLRVGLPEGIGLACEARHRSWFGEEAAALLGEERVARVIADPPVVSEMAPVIYRDLLYIRLHGSPEIYHSNYADDYLQKLAPRLLHHQQRGRRVWCIFDNTASGAALPNALATLERVQRESDVDQRGGGAGGAPGGGGGGMLFEDDGAV</sequence>
<evidence type="ECO:0000256" key="1">
    <source>
        <dbReference type="SAM" id="MobiDB-lite"/>
    </source>
</evidence>
<dbReference type="Pfam" id="PF01904">
    <property type="entry name" value="DUF72"/>
    <property type="match status" value="1"/>
</dbReference>
<proteinExistence type="predicted"/>
<gene>
    <name evidence="2" type="ORF">JJB74_23130</name>
</gene>
<dbReference type="InterPro" id="IPR036520">
    <property type="entry name" value="UPF0759_sf"/>
</dbReference>
<feature type="region of interest" description="Disordered" evidence="1">
    <location>
        <begin position="251"/>
        <end position="282"/>
    </location>
</feature>
<keyword evidence="3" id="KW-1185">Reference proteome</keyword>
<dbReference type="Proteomes" id="UP000622890">
    <property type="component" value="Unassembled WGS sequence"/>
</dbReference>
<name>A0A934SXU7_9BURK</name>
<evidence type="ECO:0000313" key="3">
    <source>
        <dbReference type="Proteomes" id="UP000622890"/>
    </source>
</evidence>